<dbReference type="InterPro" id="IPR017670">
    <property type="entry name" value="Phosphonate_degrad-assoc"/>
</dbReference>
<dbReference type="CDD" id="cd00077">
    <property type="entry name" value="HDc"/>
    <property type="match status" value="1"/>
</dbReference>
<organism evidence="2 3">
    <name type="scientific">Chitinophaga agrisoli</name>
    <dbReference type="NCBI Taxonomy" id="2607653"/>
    <lineage>
        <taxon>Bacteria</taxon>
        <taxon>Pseudomonadati</taxon>
        <taxon>Bacteroidota</taxon>
        <taxon>Chitinophagia</taxon>
        <taxon>Chitinophagales</taxon>
        <taxon>Chitinophagaceae</taxon>
        <taxon>Chitinophaga</taxon>
    </lineage>
</organism>
<reference evidence="2 3" key="2">
    <citation type="submission" date="2019-09" db="EMBL/GenBank/DDBJ databases">
        <authorList>
            <person name="Jin C."/>
        </authorList>
    </citation>
    <scope>NUCLEOTIDE SEQUENCE [LARGE SCALE GENOMIC DNA]</scope>
    <source>
        <strain evidence="2 3">BN140078</strain>
    </source>
</reference>
<evidence type="ECO:0000259" key="1">
    <source>
        <dbReference type="Pfam" id="PF01966"/>
    </source>
</evidence>
<dbReference type="RefSeq" id="WP_149836777.1">
    <property type="nucleotide sequence ID" value="NZ_VUOC01000001.1"/>
</dbReference>
<proteinExistence type="predicted"/>
<dbReference type="SUPFAM" id="SSF109604">
    <property type="entry name" value="HD-domain/PDEase-like"/>
    <property type="match status" value="1"/>
</dbReference>
<reference evidence="2 3" key="1">
    <citation type="submission" date="2019-09" db="EMBL/GenBank/DDBJ databases">
        <title>Chitinophaga ginsengihumi sp. nov., isolated from soil of ginseng rhizosphere.</title>
        <authorList>
            <person name="Lee J."/>
        </authorList>
    </citation>
    <scope>NUCLEOTIDE SEQUENCE [LARGE SCALE GENOMIC DNA]</scope>
    <source>
        <strain evidence="2 3">BN140078</strain>
    </source>
</reference>
<evidence type="ECO:0000313" key="3">
    <source>
        <dbReference type="Proteomes" id="UP000324611"/>
    </source>
</evidence>
<feature type="domain" description="HD" evidence="1">
    <location>
        <begin position="34"/>
        <end position="109"/>
    </location>
</feature>
<evidence type="ECO:0000313" key="2">
    <source>
        <dbReference type="EMBL" id="KAA2245388.1"/>
    </source>
</evidence>
<sequence>MLLADAQQIVDTVFALYEKYGAADYIGEPVSQLEHMGQAALLAEQAGSSEEVILAAFFHDIGHLCEMEGESMHGLGVKDHEQFGYDYLLRLGFSDNIARLVRSHVAAKRYLTFKHPEYYAQLSAASKQTLGFQGGPMTAQEAAAFEADPLFEAMVRLRTWDDLAKETGQPLPELQRFKQMAVKHLMQR</sequence>
<gene>
    <name evidence="2" type="ORF">F0L74_05350</name>
</gene>
<dbReference type="EMBL" id="VUOC01000001">
    <property type="protein sequence ID" value="KAA2245388.1"/>
    <property type="molecule type" value="Genomic_DNA"/>
</dbReference>
<dbReference type="Proteomes" id="UP000324611">
    <property type="component" value="Unassembled WGS sequence"/>
</dbReference>
<accession>A0A5B2W3H1</accession>
<dbReference type="InterPro" id="IPR006674">
    <property type="entry name" value="HD_domain"/>
</dbReference>
<dbReference type="Gene3D" id="1.10.3210.10">
    <property type="entry name" value="Hypothetical protein af1432"/>
    <property type="match status" value="1"/>
</dbReference>
<dbReference type="InterPro" id="IPR052567">
    <property type="entry name" value="OP_Dioxygenase"/>
</dbReference>
<dbReference type="InterPro" id="IPR003607">
    <property type="entry name" value="HD/PDEase_dom"/>
</dbReference>
<keyword evidence="3" id="KW-1185">Reference proteome</keyword>
<dbReference type="AlphaFoldDB" id="A0A5B2W3H1"/>
<protein>
    <submittedName>
        <fullName evidence="2">HD domain-containing protein</fullName>
    </submittedName>
</protein>
<dbReference type="PANTHER" id="PTHR40202:SF1">
    <property type="entry name" value="HD DOMAIN-CONTAINING PROTEIN"/>
    <property type="match status" value="1"/>
</dbReference>
<dbReference type="Pfam" id="PF01966">
    <property type="entry name" value="HD"/>
    <property type="match status" value="1"/>
</dbReference>
<name>A0A5B2W3H1_9BACT</name>
<dbReference type="PANTHER" id="PTHR40202">
    <property type="match status" value="1"/>
</dbReference>
<comment type="caution">
    <text evidence="2">The sequence shown here is derived from an EMBL/GenBank/DDBJ whole genome shotgun (WGS) entry which is preliminary data.</text>
</comment>
<dbReference type="NCBIfam" id="TIGR03276">
    <property type="entry name" value="Phn-HD"/>
    <property type="match status" value="1"/>
</dbReference>